<dbReference type="Gene3D" id="1.25.40.10">
    <property type="entry name" value="Tetratricopeptide repeat domain"/>
    <property type="match status" value="2"/>
</dbReference>
<accession>A0A8E0RNK7</accession>
<evidence type="ECO:0000256" key="1">
    <source>
        <dbReference type="SAM" id="MobiDB-lite"/>
    </source>
</evidence>
<feature type="compositionally biased region" description="Polar residues" evidence="1">
    <location>
        <begin position="193"/>
        <end position="219"/>
    </location>
</feature>
<feature type="compositionally biased region" description="Low complexity" evidence="1">
    <location>
        <begin position="308"/>
        <end position="328"/>
    </location>
</feature>
<sequence>STFYSSAPSFQRHSAQRATDSTINANDLEDQLESIGPDPGQSGHSDSIHNGESLPSVPSTSGGHPVTDEEQAEDQEEFFFSLLLNSQARRMDEQRCILNENITASTGVPIVTATATTHSLNPTSSAVTSTVSYPPTTSSSVPLHLDQVSEEAFFDLIEGVQSITRINDQRSNLPDPLSRSEVWDDCCTSSVPTRAMATHSQSQTTRSSLPNTNTSPSIDRQNHSDNGSSSGTVVSNGDGTGTGALSRACAPTVPDEDFFALIQRVQSTRLDEQRCNPPPAVSSSCTSNFRLSDPSQEAVTREEGSHLPSSTSSSSVPISSVTVHKSSS</sequence>
<organism evidence="2 3">
    <name type="scientific">Fasciolopsis buskii</name>
    <dbReference type="NCBI Taxonomy" id="27845"/>
    <lineage>
        <taxon>Eukaryota</taxon>
        <taxon>Metazoa</taxon>
        <taxon>Spiralia</taxon>
        <taxon>Lophotrochozoa</taxon>
        <taxon>Platyhelminthes</taxon>
        <taxon>Trematoda</taxon>
        <taxon>Digenea</taxon>
        <taxon>Plagiorchiida</taxon>
        <taxon>Echinostomata</taxon>
        <taxon>Echinostomatoidea</taxon>
        <taxon>Fasciolidae</taxon>
        <taxon>Fasciolopsis</taxon>
    </lineage>
</organism>
<feature type="region of interest" description="Disordered" evidence="1">
    <location>
        <begin position="270"/>
        <end position="328"/>
    </location>
</feature>
<reference evidence="2" key="1">
    <citation type="submission" date="2019-05" db="EMBL/GenBank/DDBJ databases">
        <title>Annotation for the trematode Fasciolopsis buski.</title>
        <authorList>
            <person name="Choi Y.-J."/>
        </authorList>
    </citation>
    <scope>NUCLEOTIDE SEQUENCE</scope>
    <source>
        <strain evidence="2">HT</strain>
        <tissue evidence="2">Whole worm</tissue>
    </source>
</reference>
<dbReference type="SMART" id="SM00390">
    <property type="entry name" value="GoLoco"/>
    <property type="match status" value="3"/>
</dbReference>
<dbReference type="GO" id="GO:0005085">
    <property type="term" value="F:guanyl-nucleotide exchange factor activity"/>
    <property type="evidence" value="ECO:0007669"/>
    <property type="project" value="InterPro"/>
</dbReference>
<evidence type="ECO:0000313" key="3">
    <source>
        <dbReference type="Proteomes" id="UP000728185"/>
    </source>
</evidence>
<comment type="caution">
    <text evidence="2">The sequence shown here is derived from an EMBL/GenBank/DDBJ whole genome shotgun (WGS) entry which is preliminary data.</text>
</comment>
<dbReference type="InterPro" id="IPR003109">
    <property type="entry name" value="GoLoco_motif"/>
</dbReference>
<dbReference type="Proteomes" id="UP000728185">
    <property type="component" value="Unassembled WGS sequence"/>
</dbReference>
<feature type="region of interest" description="Disordered" evidence="1">
    <location>
        <begin position="193"/>
        <end position="249"/>
    </location>
</feature>
<feature type="compositionally biased region" description="Polar residues" evidence="1">
    <location>
        <begin position="1"/>
        <end position="25"/>
    </location>
</feature>
<dbReference type="EMBL" id="LUCM01009643">
    <property type="protein sequence ID" value="KAA0186622.1"/>
    <property type="molecule type" value="Genomic_DNA"/>
</dbReference>
<name>A0A8E0RNK7_9TREM</name>
<feature type="region of interest" description="Disordered" evidence="1">
    <location>
        <begin position="1"/>
        <end position="74"/>
    </location>
</feature>
<keyword evidence="3" id="KW-1185">Reference proteome</keyword>
<protein>
    <submittedName>
        <fullName evidence="2">Uncharacterized protein</fullName>
    </submittedName>
</protein>
<proteinExistence type="predicted"/>
<dbReference type="InterPro" id="IPR042168">
    <property type="entry name" value="Pcp2"/>
</dbReference>
<dbReference type="InterPro" id="IPR011990">
    <property type="entry name" value="TPR-like_helical_dom_sf"/>
</dbReference>
<dbReference type="PANTHER" id="PTHR47503">
    <property type="entry name" value="PURKINJE CELL PROTEIN 2"/>
    <property type="match status" value="1"/>
</dbReference>
<feature type="compositionally biased region" description="Low complexity" evidence="1">
    <location>
        <begin position="224"/>
        <end position="237"/>
    </location>
</feature>
<dbReference type="AlphaFoldDB" id="A0A8E0RNK7"/>
<dbReference type="PROSITE" id="PS50877">
    <property type="entry name" value="GOLOCO"/>
    <property type="match status" value="3"/>
</dbReference>
<dbReference type="OrthoDB" id="286233at2759"/>
<dbReference type="Pfam" id="PF02188">
    <property type="entry name" value="GoLoco"/>
    <property type="match status" value="2"/>
</dbReference>
<evidence type="ECO:0000313" key="2">
    <source>
        <dbReference type="EMBL" id="KAA0186622.1"/>
    </source>
</evidence>
<dbReference type="PANTHER" id="PTHR47503:SF1">
    <property type="entry name" value="PURKINJE CELL PROTEIN 2 HOMOLOG"/>
    <property type="match status" value="1"/>
</dbReference>
<gene>
    <name evidence="2" type="ORF">FBUS_05663</name>
</gene>
<feature type="compositionally biased region" description="Polar residues" evidence="1">
    <location>
        <begin position="281"/>
        <end position="298"/>
    </location>
</feature>
<feature type="non-terminal residue" evidence="2">
    <location>
        <position position="328"/>
    </location>
</feature>